<evidence type="ECO:0000256" key="6">
    <source>
        <dbReference type="ARBA" id="ARBA00022825"/>
    </source>
</evidence>
<dbReference type="GO" id="GO:0008240">
    <property type="term" value="F:tripeptidyl-peptidase activity"/>
    <property type="evidence" value="ECO:0007669"/>
    <property type="project" value="TreeGrafter"/>
</dbReference>
<gene>
    <name evidence="12" type="ORF">BDV98DRAFT_612354</name>
</gene>
<keyword evidence="8" id="KW-0865">Zymogen</keyword>
<dbReference type="SMART" id="SM00944">
    <property type="entry name" value="Pro-kuma_activ"/>
    <property type="match status" value="1"/>
</dbReference>
<keyword evidence="5" id="KW-0378">Hydrolase</keyword>
<dbReference type="PROSITE" id="PS51695">
    <property type="entry name" value="SEDOLISIN"/>
    <property type="match status" value="1"/>
</dbReference>
<dbReference type="GO" id="GO:0005576">
    <property type="term" value="C:extracellular region"/>
    <property type="evidence" value="ECO:0007669"/>
    <property type="project" value="UniProtKB-SubCell"/>
</dbReference>
<evidence type="ECO:0000256" key="10">
    <source>
        <dbReference type="SAM" id="SignalP"/>
    </source>
</evidence>
<accession>A0A5C3QJQ2</accession>
<dbReference type="GO" id="GO:0004252">
    <property type="term" value="F:serine-type endopeptidase activity"/>
    <property type="evidence" value="ECO:0007669"/>
    <property type="project" value="InterPro"/>
</dbReference>
<comment type="subcellular location">
    <subcellularLocation>
        <location evidence="2">Secreted</location>
        <location evidence="2">Extracellular space</location>
    </subcellularLocation>
</comment>
<dbReference type="InterPro" id="IPR030400">
    <property type="entry name" value="Sedolisin_dom"/>
</dbReference>
<protein>
    <submittedName>
        <fullName evidence="12">Pro-kumamolisin, activation domain-containing protein</fullName>
    </submittedName>
</protein>
<dbReference type="PANTHER" id="PTHR14218">
    <property type="entry name" value="PROTEASE S8 TRIPEPTIDYL PEPTIDASE I CLN2"/>
    <property type="match status" value="1"/>
</dbReference>
<dbReference type="Proteomes" id="UP000305067">
    <property type="component" value="Unassembled WGS sequence"/>
</dbReference>
<evidence type="ECO:0000256" key="2">
    <source>
        <dbReference type="ARBA" id="ARBA00004239"/>
    </source>
</evidence>
<feature type="domain" description="Peptidase S53" evidence="11">
    <location>
        <begin position="147"/>
        <end position="536"/>
    </location>
</feature>
<evidence type="ECO:0000256" key="1">
    <source>
        <dbReference type="ARBA" id="ARBA00001913"/>
    </source>
</evidence>
<dbReference type="GO" id="GO:0046872">
    <property type="term" value="F:metal ion binding"/>
    <property type="evidence" value="ECO:0007669"/>
    <property type="project" value="UniProtKB-KW"/>
</dbReference>
<feature type="chain" id="PRO_5022750452" evidence="10">
    <location>
        <begin position="18"/>
        <end position="536"/>
    </location>
</feature>
<dbReference type="STRING" id="1884261.A0A5C3QJQ2"/>
<reference evidence="12 13" key="1">
    <citation type="journal article" date="2019" name="Nat. Ecol. Evol.">
        <title>Megaphylogeny resolves global patterns of mushroom evolution.</title>
        <authorList>
            <person name="Varga T."/>
            <person name="Krizsan K."/>
            <person name="Foldi C."/>
            <person name="Dima B."/>
            <person name="Sanchez-Garcia M."/>
            <person name="Sanchez-Ramirez S."/>
            <person name="Szollosi G.J."/>
            <person name="Szarkandi J.G."/>
            <person name="Papp V."/>
            <person name="Albert L."/>
            <person name="Andreopoulos W."/>
            <person name="Angelini C."/>
            <person name="Antonin V."/>
            <person name="Barry K.W."/>
            <person name="Bougher N.L."/>
            <person name="Buchanan P."/>
            <person name="Buyck B."/>
            <person name="Bense V."/>
            <person name="Catcheside P."/>
            <person name="Chovatia M."/>
            <person name="Cooper J."/>
            <person name="Damon W."/>
            <person name="Desjardin D."/>
            <person name="Finy P."/>
            <person name="Geml J."/>
            <person name="Haridas S."/>
            <person name="Hughes K."/>
            <person name="Justo A."/>
            <person name="Karasinski D."/>
            <person name="Kautmanova I."/>
            <person name="Kiss B."/>
            <person name="Kocsube S."/>
            <person name="Kotiranta H."/>
            <person name="LaButti K.M."/>
            <person name="Lechner B.E."/>
            <person name="Liimatainen K."/>
            <person name="Lipzen A."/>
            <person name="Lukacs Z."/>
            <person name="Mihaltcheva S."/>
            <person name="Morgado L.N."/>
            <person name="Niskanen T."/>
            <person name="Noordeloos M.E."/>
            <person name="Ohm R.A."/>
            <person name="Ortiz-Santana B."/>
            <person name="Ovrebo C."/>
            <person name="Racz N."/>
            <person name="Riley R."/>
            <person name="Savchenko A."/>
            <person name="Shiryaev A."/>
            <person name="Soop K."/>
            <person name="Spirin V."/>
            <person name="Szebenyi C."/>
            <person name="Tomsovsky M."/>
            <person name="Tulloss R.E."/>
            <person name="Uehling J."/>
            <person name="Grigoriev I.V."/>
            <person name="Vagvolgyi C."/>
            <person name="Papp T."/>
            <person name="Martin F.M."/>
            <person name="Miettinen O."/>
            <person name="Hibbett D.S."/>
            <person name="Nagy L.G."/>
        </authorList>
    </citation>
    <scope>NUCLEOTIDE SEQUENCE [LARGE SCALE GENOMIC DNA]</scope>
    <source>
        <strain evidence="12 13">CBS 309.79</strain>
    </source>
</reference>
<keyword evidence="10" id="KW-0732">Signal</keyword>
<evidence type="ECO:0000256" key="3">
    <source>
        <dbReference type="ARBA" id="ARBA00022670"/>
    </source>
</evidence>
<evidence type="ECO:0000256" key="5">
    <source>
        <dbReference type="ARBA" id="ARBA00022801"/>
    </source>
</evidence>
<dbReference type="SUPFAM" id="SSF52743">
    <property type="entry name" value="Subtilisin-like"/>
    <property type="match status" value="1"/>
</dbReference>
<dbReference type="InterPro" id="IPR036852">
    <property type="entry name" value="Peptidase_S8/S53_dom_sf"/>
</dbReference>
<keyword evidence="4" id="KW-0479">Metal-binding</keyword>
<keyword evidence="13" id="KW-1185">Reference proteome</keyword>
<name>A0A5C3QJQ2_9AGAR</name>
<dbReference type="SUPFAM" id="SSF54897">
    <property type="entry name" value="Protease propeptides/inhibitors"/>
    <property type="match status" value="1"/>
</dbReference>
<evidence type="ECO:0000256" key="8">
    <source>
        <dbReference type="ARBA" id="ARBA00023145"/>
    </source>
</evidence>
<evidence type="ECO:0000313" key="12">
    <source>
        <dbReference type="EMBL" id="TFL02133.1"/>
    </source>
</evidence>
<comment type="cofactor">
    <cofactor evidence="1">
        <name>Ca(2+)</name>
        <dbReference type="ChEBI" id="CHEBI:29108"/>
    </cofactor>
</comment>
<keyword evidence="7" id="KW-0106">Calcium</keyword>
<dbReference type="CDD" id="cd11377">
    <property type="entry name" value="Pro-peptidase_S53"/>
    <property type="match status" value="1"/>
</dbReference>
<dbReference type="InterPro" id="IPR050819">
    <property type="entry name" value="Tripeptidyl-peptidase_I"/>
</dbReference>
<dbReference type="PANTHER" id="PTHR14218:SF15">
    <property type="entry name" value="TRIPEPTIDYL-PEPTIDASE 1"/>
    <property type="match status" value="1"/>
</dbReference>
<dbReference type="Pfam" id="PF09286">
    <property type="entry name" value="Pro-kuma_activ"/>
    <property type="match status" value="1"/>
</dbReference>
<organism evidence="12 13">
    <name type="scientific">Pterulicium gracile</name>
    <dbReference type="NCBI Taxonomy" id="1884261"/>
    <lineage>
        <taxon>Eukaryota</taxon>
        <taxon>Fungi</taxon>
        <taxon>Dikarya</taxon>
        <taxon>Basidiomycota</taxon>
        <taxon>Agaricomycotina</taxon>
        <taxon>Agaricomycetes</taxon>
        <taxon>Agaricomycetidae</taxon>
        <taxon>Agaricales</taxon>
        <taxon>Pleurotineae</taxon>
        <taxon>Pterulaceae</taxon>
        <taxon>Pterulicium</taxon>
    </lineage>
</organism>
<evidence type="ECO:0000256" key="9">
    <source>
        <dbReference type="PROSITE-ProRule" id="PRU01032"/>
    </source>
</evidence>
<dbReference type="Gene3D" id="3.40.50.200">
    <property type="entry name" value="Peptidase S8/S53 domain"/>
    <property type="match status" value="2"/>
</dbReference>
<evidence type="ECO:0000259" key="11">
    <source>
        <dbReference type="PROSITE" id="PS51695"/>
    </source>
</evidence>
<evidence type="ECO:0000256" key="4">
    <source>
        <dbReference type="ARBA" id="ARBA00022723"/>
    </source>
</evidence>
<feature type="signal peptide" evidence="10">
    <location>
        <begin position="1"/>
        <end position="17"/>
    </location>
</feature>
<sequence length="536" mass="57711">MIFARLILLALISVALANPLLGDVHRRRADVPGGFTAGGFAPQDDTITRLPGLEKALYAAATPGSAQYGQYLSKDQVNGYAAPSEEAVASISSWLDSDGLSLSSLSTAGDWIYVKATVGQANRLLQAEFTRYEAEGIDNTVVRALSYSIPNIVKDYISAVHPTTVFPPLRNHRMQAVRNVTRTRSSDDPDSAHLFSRAETSAIPPSCMPGSNEDSIVWNRPRSLDCRFDLYGIPYFIVGTPVPGISLWISGYDNEFASKNLTKEYLKTWRPDLVDREMFKLVTINGGLNNQIPGGAGLFATSAVSTAMSTVANTPVTFMSVGTDNSGDYIEWLIDQANYLLGLENPPQVLVGGWSMPELDLDPAIARSLCNSYAQLAARGVAVLSSVMVHGVEDGTFEEIHSDNSGDISDHFSRPTYQDAAVTPYLEALELSGVYEGLYNPSGRAKRSVDGVYGSTSFSTSFFGSMVALLNEELITAGKPALGFLNPFIYQNLDAFNDFTTGNNPSCDTPGFNATTRWDSVSGAGSHVKLRAAAGL</sequence>
<dbReference type="GO" id="GO:0006508">
    <property type="term" value="P:proteolysis"/>
    <property type="evidence" value="ECO:0007669"/>
    <property type="project" value="UniProtKB-KW"/>
</dbReference>
<evidence type="ECO:0000256" key="7">
    <source>
        <dbReference type="ARBA" id="ARBA00022837"/>
    </source>
</evidence>
<keyword evidence="6" id="KW-0720">Serine protease</keyword>
<dbReference type="InterPro" id="IPR015366">
    <property type="entry name" value="S53_propep"/>
</dbReference>
<dbReference type="AlphaFoldDB" id="A0A5C3QJQ2"/>
<proteinExistence type="predicted"/>
<dbReference type="EMBL" id="ML178823">
    <property type="protein sequence ID" value="TFL02133.1"/>
    <property type="molecule type" value="Genomic_DNA"/>
</dbReference>
<dbReference type="OrthoDB" id="409122at2759"/>
<evidence type="ECO:0000313" key="13">
    <source>
        <dbReference type="Proteomes" id="UP000305067"/>
    </source>
</evidence>
<keyword evidence="3" id="KW-0645">Protease</keyword>
<comment type="caution">
    <text evidence="9">Lacks conserved residue(s) required for the propagation of feature annotation.</text>
</comment>